<evidence type="ECO:0000256" key="4">
    <source>
        <dbReference type="ARBA" id="ARBA00022741"/>
    </source>
</evidence>
<dbReference type="Proteomes" id="UP000051012">
    <property type="component" value="Unassembled WGS sequence"/>
</dbReference>
<evidence type="ECO:0000313" key="9">
    <source>
        <dbReference type="EMBL" id="KPJ74266.1"/>
    </source>
</evidence>
<gene>
    <name evidence="9" type="ORF">AMJ52_01145</name>
</gene>
<dbReference type="NCBIfam" id="TIGR00211">
    <property type="entry name" value="glyS"/>
    <property type="match status" value="1"/>
</dbReference>
<dbReference type="PROSITE" id="PS50861">
    <property type="entry name" value="AA_TRNA_LIGASE_II_GLYAB"/>
    <property type="match status" value="1"/>
</dbReference>
<keyword evidence="7" id="KW-0030">Aminoacyl-tRNA synthetase</keyword>
<evidence type="ECO:0000256" key="5">
    <source>
        <dbReference type="ARBA" id="ARBA00022840"/>
    </source>
</evidence>
<evidence type="ECO:0000256" key="7">
    <source>
        <dbReference type="ARBA" id="ARBA00023146"/>
    </source>
</evidence>
<dbReference type="PANTHER" id="PTHR30075">
    <property type="entry name" value="GLYCYL-TRNA SYNTHETASE"/>
    <property type="match status" value="1"/>
</dbReference>
<evidence type="ECO:0000256" key="2">
    <source>
        <dbReference type="ARBA" id="ARBA00012829"/>
    </source>
</evidence>
<dbReference type="Pfam" id="PF02092">
    <property type="entry name" value="tRNA_synt_2f"/>
    <property type="match status" value="1"/>
</dbReference>
<dbReference type="GO" id="GO:0006426">
    <property type="term" value="P:glycyl-tRNA aminoacylation"/>
    <property type="evidence" value="ECO:0007669"/>
    <property type="project" value="InterPro"/>
</dbReference>
<name>A0A0S7YI93_UNCT6</name>
<dbReference type="InterPro" id="IPR015944">
    <property type="entry name" value="Gly-tRNA-synth_bsu"/>
</dbReference>
<keyword evidence="5" id="KW-0067">ATP-binding</keyword>
<sequence>MIDFLLEVGFEEFPPSLLKKTALDVSTKVENSLKDKRIFYRSTRTIYTPRRFGILVLGLDRKQKPQIIQIQGPPKKIAYDKHGKPTEKLVGFMKAHNLKRAQISVIRTKKGEYICGKREVAGTSTEEILYNEIPQILTGSEFPKTMVWDDKRERFPRPIRWLVALLDRKPLRFEFAGVKADRYSMPNQHFSFKPIRLEKPREYLNFLRHGGVVVDPNERRKLIIKRIKQAAQQSKAKPVYDEAMIDELNCTTEYPEAVAGEFSEQYCALPEEILMAVLKSHGNLIWLKGTNKFICVFSAKKKALPNVRKGYTRVIEARLYDALFYYKNDLEQGLEQMLEQAKTMVWLKDLGTIYDKAKRLSHLVEQFKTIPDLDMAGLKRAALLCKADLFSQMVRDMEFTSLQGITGAYYAKAKNEPDAVVMAIKEHYLPRFVGDELPKTKEGAVLSMCDKIDNIVGGFLSGQRPTSSYDPLGLRRTGYGVINLLDATDIHISLLQLLGKTTNTLRGVAKDPFPKDLGPEYLIHQNFFQERFSRYLQDKGFRYDEINAVLANWKNNDDV</sequence>
<dbReference type="EC" id="6.1.1.14" evidence="2"/>
<evidence type="ECO:0000256" key="3">
    <source>
        <dbReference type="ARBA" id="ARBA00022598"/>
    </source>
</evidence>
<dbReference type="GO" id="GO:0004820">
    <property type="term" value="F:glycine-tRNA ligase activity"/>
    <property type="evidence" value="ECO:0007669"/>
    <property type="project" value="UniProtKB-EC"/>
</dbReference>
<reference evidence="9 10" key="1">
    <citation type="journal article" date="2015" name="Microbiome">
        <title>Genomic resolution of linkages in carbon, nitrogen, and sulfur cycling among widespread estuary sediment bacteria.</title>
        <authorList>
            <person name="Baker B.J."/>
            <person name="Lazar C.S."/>
            <person name="Teske A.P."/>
            <person name="Dick G.J."/>
        </authorList>
    </citation>
    <scope>NUCLEOTIDE SEQUENCE [LARGE SCALE GENOMIC DNA]</scope>
    <source>
        <strain evidence="9">DG_78</strain>
    </source>
</reference>
<evidence type="ECO:0000256" key="8">
    <source>
        <dbReference type="ARBA" id="ARBA00047937"/>
    </source>
</evidence>
<comment type="similarity">
    <text evidence="1">Belongs to the class-II aminoacyl-tRNA synthetase family.</text>
</comment>
<keyword evidence="3" id="KW-0436">Ligase</keyword>
<keyword evidence="6" id="KW-0648">Protein biosynthesis</keyword>
<feature type="non-terminal residue" evidence="9">
    <location>
        <position position="559"/>
    </location>
</feature>
<organism evidence="9 10">
    <name type="scientific">candidate division TA06 bacterium DG_78</name>
    <dbReference type="NCBI Taxonomy" id="1703772"/>
    <lineage>
        <taxon>Bacteria</taxon>
        <taxon>Bacteria division TA06</taxon>
    </lineage>
</organism>
<keyword evidence="4" id="KW-0547">Nucleotide-binding</keyword>
<dbReference type="EMBL" id="LJNI01000009">
    <property type="protein sequence ID" value="KPJ74266.1"/>
    <property type="molecule type" value="Genomic_DNA"/>
</dbReference>
<protein>
    <recommendedName>
        <fullName evidence="2">glycine--tRNA ligase</fullName>
        <ecNumber evidence="2">6.1.1.14</ecNumber>
    </recommendedName>
</protein>
<dbReference type="PRINTS" id="PR01045">
    <property type="entry name" value="TRNASYNTHGB"/>
</dbReference>
<evidence type="ECO:0000313" key="10">
    <source>
        <dbReference type="Proteomes" id="UP000051012"/>
    </source>
</evidence>
<dbReference type="AlphaFoldDB" id="A0A0S7YI93"/>
<dbReference type="PANTHER" id="PTHR30075:SF2">
    <property type="entry name" value="GLYCINE--TRNA LIGASE, CHLOROPLASTIC_MITOCHONDRIAL 2"/>
    <property type="match status" value="1"/>
</dbReference>
<comment type="catalytic activity">
    <reaction evidence="8">
        <text>tRNA(Gly) + glycine + ATP = glycyl-tRNA(Gly) + AMP + diphosphate</text>
        <dbReference type="Rhea" id="RHEA:16013"/>
        <dbReference type="Rhea" id="RHEA-COMP:9664"/>
        <dbReference type="Rhea" id="RHEA-COMP:9683"/>
        <dbReference type="ChEBI" id="CHEBI:30616"/>
        <dbReference type="ChEBI" id="CHEBI:33019"/>
        <dbReference type="ChEBI" id="CHEBI:57305"/>
        <dbReference type="ChEBI" id="CHEBI:78442"/>
        <dbReference type="ChEBI" id="CHEBI:78522"/>
        <dbReference type="ChEBI" id="CHEBI:456215"/>
        <dbReference type="EC" id="6.1.1.14"/>
    </reaction>
</comment>
<dbReference type="GO" id="GO:0005829">
    <property type="term" value="C:cytosol"/>
    <property type="evidence" value="ECO:0007669"/>
    <property type="project" value="TreeGrafter"/>
</dbReference>
<dbReference type="GO" id="GO:0005524">
    <property type="term" value="F:ATP binding"/>
    <property type="evidence" value="ECO:0007669"/>
    <property type="project" value="UniProtKB-KW"/>
</dbReference>
<dbReference type="InterPro" id="IPR006194">
    <property type="entry name" value="Gly-tRNA-synth_heterodimer"/>
</dbReference>
<dbReference type="SUPFAM" id="SSF109604">
    <property type="entry name" value="HD-domain/PDEase-like"/>
    <property type="match status" value="1"/>
</dbReference>
<accession>A0A0S7YI93</accession>
<comment type="caution">
    <text evidence="9">The sequence shown here is derived from an EMBL/GenBank/DDBJ whole genome shotgun (WGS) entry which is preliminary data.</text>
</comment>
<dbReference type="PATRIC" id="fig|1703772.3.peg.352"/>
<proteinExistence type="inferred from homology"/>
<evidence type="ECO:0000256" key="6">
    <source>
        <dbReference type="ARBA" id="ARBA00022917"/>
    </source>
</evidence>
<evidence type="ECO:0000256" key="1">
    <source>
        <dbReference type="ARBA" id="ARBA00008226"/>
    </source>
</evidence>